<feature type="region of interest" description="Disordered" evidence="1">
    <location>
        <begin position="70"/>
        <end position="99"/>
    </location>
</feature>
<name>A0A4Q7E263_9CYAN</name>
<keyword evidence="2" id="KW-0812">Transmembrane</keyword>
<feature type="compositionally biased region" description="Acidic residues" evidence="1">
    <location>
        <begin position="155"/>
        <end position="165"/>
    </location>
</feature>
<evidence type="ECO:0000256" key="2">
    <source>
        <dbReference type="SAM" id="Phobius"/>
    </source>
</evidence>
<keyword evidence="2" id="KW-1133">Transmembrane helix</keyword>
<feature type="compositionally biased region" description="Polar residues" evidence="1">
    <location>
        <begin position="70"/>
        <end position="79"/>
    </location>
</feature>
<dbReference type="RefSeq" id="WP_130199555.1">
    <property type="nucleotide sequence ID" value="NZ_QVFV01000009.1"/>
</dbReference>
<keyword evidence="4" id="KW-1185">Reference proteome</keyword>
<evidence type="ECO:0000313" key="4">
    <source>
        <dbReference type="Proteomes" id="UP000292459"/>
    </source>
</evidence>
<dbReference type="Proteomes" id="UP000292459">
    <property type="component" value="Unassembled WGS sequence"/>
</dbReference>
<protein>
    <submittedName>
        <fullName evidence="3">Uncharacterized protein</fullName>
    </submittedName>
</protein>
<feature type="transmembrane region" description="Helical" evidence="2">
    <location>
        <begin position="104"/>
        <end position="123"/>
    </location>
</feature>
<organism evidence="3 4">
    <name type="scientific">Leptolyngbya iicbica LK</name>
    <dbReference type="NCBI Taxonomy" id="2294035"/>
    <lineage>
        <taxon>Bacteria</taxon>
        <taxon>Bacillati</taxon>
        <taxon>Cyanobacteriota</taxon>
        <taxon>Cyanophyceae</taxon>
        <taxon>Leptolyngbyales</taxon>
        <taxon>Leptolyngbyaceae</taxon>
        <taxon>Leptolyngbya group</taxon>
        <taxon>Leptolyngbya</taxon>
        <taxon>Leptolyngbya iicbica</taxon>
    </lineage>
</organism>
<gene>
    <name evidence="3" type="ORF">DYY88_21750</name>
</gene>
<dbReference type="EMBL" id="QVFV01000009">
    <property type="protein sequence ID" value="RZM75257.1"/>
    <property type="molecule type" value="Genomic_DNA"/>
</dbReference>
<keyword evidence="2" id="KW-0472">Membrane</keyword>
<feature type="compositionally biased region" description="Polar residues" evidence="1">
    <location>
        <begin position="89"/>
        <end position="99"/>
    </location>
</feature>
<reference evidence="3 4" key="1">
    <citation type="submission" date="2018-11" db="EMBL/GenBank/DDBJ databases">
        <title>Whole genome sequencing of an environmental sample.</title>
        <authorList>
            <person name="Sarangi A.N."/>
            <person name="Singh D."/>
            <person name="Tripathy S."/>
        </authorList>
    </citation>
    <scope>NUCLEOTIDE SEQUENCE [LARGE SCALE GENOMIC DNA]</scope>
    <source>
        <strain evidence="3 4">Lakshadweep</strain>
    </source>
</reference>
<sequence>MLSLNPQNASRSPSLASVNNSRMCPTAGSGRRLGVIAGGLVLLGFLSGGGVRAAETPVAIAPGVIVTQVSADSPTQSPERAQLAPANVSDESTGENSPTEAPSVVWLIAMPAVPILGGAFIYLSRRLLGQPNGECRLVTQAPLPEPTDVESLALEVEETDPPTAP</sequence>
<feature type="region of interest" description="Disordered" evidence="1">
    <location>
        <begin position="1"/>
        <end position="20"/>
    </location>
</feature>
<accession>A0A4Q7E263</accession>
<comment type="caution">
    <text evidence="3">The sequence shown here is derived from an EMBL/GenBank/DDBJ whole genome shotgun (WGS) entry which is preliminary data.</text>
</comment>
<proteinExistence type="predicted"/>
<evidence type="ECO:0000256" key="1">
    <source>
        <dbReference type="SAM" id="MobiDB-lite"/>
    </source>
</evidence>
<evidence type="ECO:0000313" key="3">
    <source>
        <dbReference type="EMBL" id="RZM75257.1"/>
    </source>
</evidence>
<dbReference type="AlphaFoldDB" id="A0A4Q7E263"/>
<feature type="region of interest" description="Disordered" evidence="1">
    <location>
        <begin position="141"/>
        <end position="165"/>
    </location>
</feature>